<comment type="caution">
    <text evidence="1">The sequence shown here is derived from an EMBL/GenBank/DDBJ whole genome shotgun (WGS) entry which is preliminary data.</text>
</comment>
<evidence type="ECO:0000313" key="1">
    <source>
        <dbReference type="EMBL" id="MCI56826.1"/>
    </source>
</evidence>
<organism evidence="1 2">
    <name type="scientific">Trifolium medium</name>
    <dbReference type="NCBI Taxonomy" id="97028"/>
    <lineage>
        <taxon>Eukaryota</taxon>
        <taxon>Viridiplantae</taxon>
        <taxon>Streptophyta</taxon>
        <taxon>Embryophyta</taxon>
        <taxon>Tracheophyta</taxon>
        <taxon>Spermatophyta</taxon>
        <taxon>Magnoliopsida</taxon>
        <taxon>eudicotyledons</taxon>
        <taxon>Gunneridae</taxon>
        <taxon>Pentapetalae</taxon>
        <taxon>rosids</taxon>
        <taxon>fabids</taxon>
        <taxon>Fabales</taxon>
        <taxon>Fabaceae</taxon>
        <taxon>Papilionoideae</taxon>
        <taxon>50 kb inversion clade</taxon>
        <taxon>NPAAA clade</taxon>
        <taxon>Hologalegina</taxon>
        <taxon>IRL clade</taxon>
        <taxon>Trifolieae</taxon>
        <taxon>Trifolium</taxon>
    </lineage>
</organism>
<reference evidence="1 2" key="1">
    <citation type="journal article" date="2018" name="Front. Plant Sci.">
        <title>Red Clover (Trifolium pratense) and Zigzag Clover (T. medium) - A Picture of Genomic Similarities and Differences.</title>
        <authorList>
            <person name="Dluhosova J."/>
            <person name="Istvanek J."/>
            <person name="Nedelnik J."/>
            <person name="Repkova J."/>
        </authorList>
    </citation>
    <scope>NUCLEOTIDE SEQUENCE [LARGE SCALE GENOMIC DNA]</scope>
    <source>
        <strain evidence="2">cv. 10/8</strain>
        <tissue evidence="1">Leaf</tissue>
    </source>
</reference>
<dbReference type="AlphaFoldDB" id="A0A392T9P4"/>
<name>A0A392T9P4_9FABA</name>
<evidence type="ECO:0000313" key="2">
    <source>
        <dbReference type="Proteomes" id="UP000265520"/>
    </source>
</evidence>
<feature type="non-terminal residue" evidence="1">
    <location>
        <position position="1"/>
    </location>
</feature>
<dbReference type="EMBL" id="LXQA010518970">
    <property type="protein sequence ID" value="MCI56826.1"/>
    <property type="molecule type" value="Genomic_DNA"/>
</dbReference>
<sequence length="71" mass="7981">VEVMGGGVVAIDLRWVASSNLSWGGGGGCDEYESEVMWGCGGEVLMWMCWVWRRRCVVDIVCDWFSRYGIL</sequence>
<dbReference type="Proteomes" id="UP000265520">
    <property type="component" value="Unassembled WGS sequence"/>
</dbReference>
<protein>
    <submittedName>
        <fullName evidence="1">Uncharacterized protein</fullName>
    </submittedName>
</protein>
<proteinExistence type="predicted"/>
<keyword evidence="2" id="KW-1185">Reference proteome</keyword>
<accession>A0A392T9P4</accession>